<dbReference type="PANTHER" id="PTHR43309:SF5">
    <property type="entry name" value="5-OXOPROLINASE SUBUNIT C"/>
    <property type="match status" value="1"/>
</dbReference>
<dbReference type="Proteomes" id="UP000198584">
    <property type="component" value="Unassembled WGS sequence"/>
</dbReference>
<keyword evidence="3" id="KW-0067">ATP-binding</keyword>
<dbReference type="AlphaFoldDB" id="A0A1H3Y5T1"/>
<dbReference type="SMART" id="SM00797">
    <property type="entry name" value="AHS2"/>
    <property type="match status" value="1"/>
</dbReference>
<dbReference type="SUPFAM" id="SSF50891">
    <property type="entry name" value="Cyclophilin-like"/>
    <property type="match status" value="1"/>
</dbReference>
<sequence length="333" mass="36797">MIKVLKPGLLTSLQDLGRTGFQKQGVIASGVMDPVAHRIANLLVGNQEDVPTMEVTLAGPSLRFENDTLVSLCGGDLSASIDDDPVKLWRPVFVKKGSILRFGQAKEGSRVYLAVAGGFDVPEIMGSKSTYLRAGLGGFHGRAVQENDELPVEEASGVAKKILASLRKESEGRNFISMDWYVASEFIPAFQEEQSVRVMKGRQYHLFKRESREAFFHEVFKVGGKSDRMGYRLDGPGLYLEKEEDMISEAVALGTVQVPPNGQPIILLADRQTTGGYPKIGQIASVDIPLMAQMKPGEKVRFQEVSHDEAQQLYLERERSIQQLAQGIRLKFN</sequence>
<gene>
    <name evidence="5" type="ORF">SAMN05421743_102352</name>
</gene>
<dbReference type="NCBIfam" id="TIGR00724">
    <property type="entry name" value="urea_amlyse_rel"/>
    <property type="match status" value="1"/>
</dbReference>
<organism evidence="5 6">
    <name type="scientific">Thalassobacillus cyri</name>
    <dbReference type="NCBI Taxonomy" id="571932"/>
    <lineage>
        <taxon>Bacteria</taxon>
        <taxon>Bacillati</taxon>
        <taxon>Bacillota</taxon>
        <taxon>Bacilli</taxon>
        <taxon>Bacillales</taxon>
        <taxon>Bacillaceae</taxon>
        <taxon>Thalassobacillus</taxon>
    </lineage>
</organism>
<dbReference type="Pfam" id="PF02626">
    <property type="entry name" value="CT_A_B"/>
    <property type="match status" value="1"/>
</dbReference>
<dbReference type="InterPro" id="IPR003778">
    <property type="entry name" value="CT_A_B"/>
</dbReference>
<dbReference type="RefSeq" id="WP_093042619.1">
    <property type="nucleotide sequence ID" value="NZ_FNQR01000002.1"/>
</dbReference>
<dbReference type="GO" id="GO:0016787">
    <property type="term" value="F:hydrolase activity"/>
    <property type="evidence" value="ECO:0007669"/>
    <property type="project" value="UniProtKB-KW"/>
</dbReference>
<dbReference type="InterPro" id="IPR029000">
    <property type="entry name" value="Cyclophilin-like_dom_sf"/>
</dbReference>
<dbReference type="InterPro" id="IPR052708">
    <property type="entry name" value="PxpC"/>
</dbReference>
<evidence type="ECO:0000256" key="3">
    <source>
        <dbReference type="ARBA" id="ARBA00022840"/>
    </source>
</evidence>
<accession>A0A1H3Y5T1</accession>
<evidence type="ECO:0000313" key="5">
    <source>
        <dbReference type="EMBL" id="SEA06198.1"/>
    </source>
</evidence>
<name>A0A1H3Y5T1_9BACI</name>
<evidence type="ECO:0000256" key="2">
    <source>
        <dbReference type="ARBA" id="ARBA00022801"/>
    </source>
</evidence>
<feature type="domain" description="Carboxyltransferase" evidence="4">
    <location>
        <begin position="23"/>
        <end position="320"/>
    </location>
</feature>
<protein>
    <submittedName>
        <fullName evidence="5">Antagonist of KipI</fullName>
    </submittedName>
</protein>
<dbReference type="Gene3D" id="2.40.100.10">
    <property type="entry name" value="Cyclophilin-like"/>
    <property type="match status" value="1"/>
</dbReference>
<reference evidence="6" key="1">
    <citation type="submission" date="2016-10" db="EMBL/GenBank/DDBJ databases">
        <authorList>
            <person name="Varghese N."/>
            <person name="Submissions S."/>
        </authorList>
    </citation>
    <scope>NUCLEOTIDE SEQUENCE [LARGE SCALE GENOMIC DNA]</scope>
    <source>
        <strain evidence="6">CCM7597</strain>
    </source>
</reference>
<keyword evidence="6" id="KW-1185">Reference proteome</keyword>
<evidence type="ECO:0000256" key="1">
    <source>
        <dbReference type="ARBA" id="ARBA00022741"/>
    </source>
</evidence>
<dbReference type="OrthoDB" id="9782422at2"/>
<proteinExistence type="predicted"/>
<dbReference type="EMBL" id="FNQR01000002">
    <property type="protein sequence ID" value="SEA06198.1"/>
    <property type="molecule type" value="Genomic_DNA"/>
</dbReference>
<dbReference type="PANTHER" id="PTHR43309">
    <property type="entry name" value="5-OXOPROLINASE SUBUNIT C"/>
    <property type="match status" value="1"/>
</dbReference>
<keyword evidence="2" id="KW-0378">Hydrolase</keyword>
<evidence type="ECO:0000259" key="4">
    <source>
        <dbReference type="SMART" id="SM00797"/>
    </source>
</evidence>
<evidence type="ECO:0000313" key="6">
    <source>
        <dbReference type="Proteomes" id="UP000198584"/>
    </source>
</evidence>
<dbReference type="STRING" id="571932.SAMN05421743_102352"/>
<dbReference type="GO" id="GO:0005524">
    <property type="term" value="F:ATP binding"/>
    <property type="evidence" value="ECO:0007669"/>
    <property type="project" value="UniProtKB-KW"/>
</dbReference>
<keyword evidence="1" id="KW-0547">Nucleotide-binding</keyword>